<evidence type="ECO:0000313" key="2">
    <source>
        <dbReference type="EMBL" id="CAK5282407.1"/>
    </source>
</evidence>
<organism evidence="2 3">
    <name type="scientific">Mycena citricolor</name>
    <dbReference type="NCBI Taxonomy" id="2018698"/>
    <lineage>
        <taxon>Eukaryota</taxon>
        <taxon>Fungi</taxon>
        <taxon>Dikarya</taxon>
        <taxon>Basidiomycota</taxon>
        <taxon>Agaricomycotina</taxon>
        <taxon>Agaricomycetes</taxon>
        <taxon>Agaricomycetidae</taxon>
        <taxon>Agaricales</taxon>
        <taxon>Marasmiineae</taxon>
        <taxon>Mycenaceae</taxon>
        <taxon>Mycena</taxon>
    </lineage>
</organism>
<gene>
    <name evidence="2" type="ORF">MYCIT1_LOCUS34126</name>
</gene>
<protein>
    <submittedName>
        <fullName evidence="2">Uncharacterized protein</fullName>
    </submittedName>
</protein>
<reference evidence="2" key="1">
    <citation type="submission" date="2023-11" db="EMBL/GenBank/DDBJ databases">
        <authorList>
            <person name="De Vega J J."/>
            <person name="De Vega J J."/>
        </authorList>
    </citation>
    <scope>NUCLEOTIDE SEQUENCE</scope>
</reference>
<feature type="region of interest" description="Disordered" evidence="1">
    <location>
        <begin position="1189"/>
        <end position="1226"/>
    </location>
</feature>
<evidence type="ECO:0000256" key="1">
    <source>
        <dbReference type="SAM" id="MobiDB-lite"/>
    </source>
</evidence>
<dbReference type="EMBL" id="CAVNYO010000453">
    <property type="protein sequence ID" value="CAK5282407.1"/>
    <property type="molecule type" value="Genomic_DNA"/>
</dbReference>
<feature type="region of interest" description="Disordered" evidence="1">
    <location>
        <begin position="96"/>
        <end position="387"/>
    </location>
</feature>
<feature type="region of interest" description="Disordered" evidence="1">
    <location>
        <begin position="929"/>
        <end position="1168"/>
    </location>
</feature>
<comment type="caution">
    <text evidence="2">The sequence shown here is derived from an EMBL/GenBank/DDBJ whole genome shotgun (WGS) entry which is preliminary data.</text>
</comment>
<feature type="compositionally biased region" description="Basic and acidic residues" evidence="1">
    <location>
        <begin position="240"/>
        <end position="249"/>
    </location>
</feature>
<feature type="region of interest" description="Disordered" evidence="1">
    <location>
        <begin position="16"/>
        <end position="69"/>
    </location>
</feature>
<feature type="compositionally biased region" description="Polar residues" evidence="1">
    <location>
        <begin position="1354"/>
        <end position="1364"/>
    </location>
</feature>
<feature type="compositionally biased region" description="Low complexity" evidence="1">
    <location>
        <begin position="16"/>
        <end position="50"/>
    </location>
</feature>
<feature type="compositionally biased region" description="Basic and acidic residues" evidence="1">
    <location>
        <begin position="134"/>
        <end position="155"/>
    </location>
</feature>
<dbReference type="PANTHER" id="PTHR24216">
    <property type="entry name" value="PAXILLIN-RELATED"/>
    <property type="match status" value="1"/>
</dbReference>
<feature type="compositionally biased region" description="Acidic residues" evidence="1">
    <location>
        <begin position="312"/>
        <end position="321"/>
    </location>
</feature>
<feature type="compositionally biased region" description="Low complexity" evidence="1">
    <location>
        <begin position="1191"/>
        <end position="1215"/>
    </location>
</feature>
<feature type="compositionally biased region" description="Basic and acidic residues" evidence="1">
    <location>
        <begin position="1459"/>
        <end position="1470"/>
    </location>
</feature>
<feature type="compositionally biased region" description="Basic residues" evidence="1">
    <location>
        <begin position="251"/>
        <end position="261"/>
    </location>
</feature>
<feature type="compositionally biased region" description="Basic and acidic residues" evidence="1">
    <location>
        <begin position="99"/>
        <end position="112"/>
    </location>
</feature>
<name>A0AAD2HYD0_9AGAR</name>
<feature type="compositionally biased region" description="Polar residues" evidence="1">
    <location>
        <begin position="931"/>
        <end position="942"/>
    </location>
</feature>
<keyword evidence="3" id="KW-1185">Reference proteome</keyword>
<feature type="compositionally biased region" description="Polar residues" evidence="1">
    <location>
        <begin position="1373"/>
        <end position="1383"/>
    </location>
</feature>
<feature type="compositionally biased region" description="Basic residues" evidence="1">
    <location>
        <begin position="1445"/>
        <end position="1458"/>
    </location>
</feature>
<feature type="compositionally biased region" description="Basic and acidic residues" evidence="1">
    <location>
        <begin position="1393"/>
        <end position="1402"/>
    </location>
</feature>
<feature type="region of interest" description="Disordered" evidence="1">
    <location>
        <begin position="448"/>
        <end position="500"/>
    </location>
</feature>
<feature type="compositionally biased region" description="Acidic residues" evidence="1">
    <location>
        <begin position="156"/>
        <end position="187"/>
    </location>
</feature>
<accession>A0AAD2HYD0</accession>
<feature type="compositionally biased region" description="Acidic residues" evidence="1">
    <location>
        <begin position="977"/>
        <end position="995"/>
    </location>
</feature>
<feature type="compositionally biased region" description="Polar residues" evidence="1">
    <location>
        <begin position="1216"/>
        <end position="1226"/>
    </location>
</feature>
<feature type="compositionally biased region" description="Basic and acidic residues" evidence="1">
    <location>
        <begin position="1022"/>
        <end position="1034"/>
    </location>
</feature>
<proteinExistence type="predicted"/>
<feature type="compositionally biased region" description="Basic and acidic residues" evidence="1">
    <location>
        <begin position="595"/>
        <end position="610"/>
    </location>
</feature>
<feature type="region of interest" description="Disordered" evidence="1">
    <location>
        <begin position="781"/>
        <end position="817"/>
    </location>
</feature>
<feature type="compositionally biased region" description="Pro residues" evidence="1">
    <location>
        <begin position="1155"/>
        <end position="1168"/>
    </location>
</feature>
<feature type="compositionally biased region" description="Basic and acidic residues" evidence="1">
    <location>
        <begin position="1422"/>
        <end position="1433"/>
    </location>
</feature>
<evidence type="ECO:0000313" key="3">
    <source>
        <dbReference type="Proteomes" id="UP001295794"/>
    </source>
</evidence>
<sequence>MSSPPFFSSNGNARISSASFSHSSSSSAPIGSFPSSISATQSLSTSVSRYSRSRHAPKPIALRAPVINPYDKFTQPQFDEWIGDITSALKGALGFRAETSADKVKTKKEWHVARSASEDVEEEDYVRQPTTADAKGKGRDPREGPGLGRGDRDAPIEIDMESDEDEVDDGNEEGQDSGAEYDEEADEGGPRLRLRLRDLEGEEEEEDEEGVDYDLEEGEEEELEEDDDEEDDDDEEEEELAIRHGESSARAHARWSRKHNVSARDDEPAEDEEPEEEMDEADIVEVYSDEDMVQNHEELALNSPFLRYESHEDQDEAETGSESEKENEYAPPVETVYLMQDKQMDELAEEDQIGSSPHADPSEVVADYDGDDEQVKPLGSSPPPISTNEHLTLAELLQADIDAGDDELAVDYADVLPGSSPIATSSPDFGVDGASALKASLRYSGCSATGWDDTLHYQNDDDEDNEDGDPRIPPLEIFDDSSDELPTFEAVPTDPSAPLTASEQDYYLQIGVGFGYVVEEAESETEGTDGQSEARVISRTVSIEPQNRVFFVEEPMTDYDVEEHAEDTEREEPDLNGEVEGVTNPSISRNISVEPHSRLSTEEEPTEERHMKISAGVTTVVEEVGNNACTAEASEKVELLESVESSQNVEPSEDAELLEKVESLEQADQAELLVQDEALVNPTLPEHPIHGDQTISPLLDPIPMPILANENVADPYPGSPPLVQTVLPSLLLARTTSASLFTPVSGLSSRASSPPPAPVSLDFDLRTVDTTLPKSDALEEVQGEEAAGNRDSDVADGQDEVELGYPNSDGGQDFDKDVGKPLALEWVPDGAVVESSLEDELIGDDRSVFQHQSAVSDDVKSEDDGSILAIPAGEDTIADNSVAVVDDTVAVVDESDTVFEDPVTAIDDPVVVTDAPSSVIDDERALEKRTVINSTTDEQSVEQPVVDEPVFEERNLFTVDERSAEEDANTASRDDSGSDADADGDEVSLGDDSELDTPTVEEPVIESVFEPVIASTEIDAESEVKNIAVEEKPQPEPISSAVMDAKHEESERTPPAVTRDFAEVITSDQDSGTLKRKRDENDDDNDDQSATSKASKVSVGSVARARSKGKEKAVESDEENAEETSSNSSMISKLLVPSRSPSPRVVTIQRTAHALPPPPPPAPPPPPVAPPTLWHRHSVKPVRQNSMTTIRPSVERTPSTSSTSSSVASLPTLPATTSTNTSPMTRSQCRYRRIDLPEDSENPDSPRICFIVPGCSLGSSDLIAEADIRDLGDATTEDSHRMVSDIEGLDFSSDLIGIVRQLVGLDILREGEVFYLPRDGEEVRGVKKQLQPLKRERSSRVTNPDSSPRPPVSNAGSTSTNASVSRGRRRGSPTPSWAYSQRGDSTDEELESPADRRIRTAEMEGVAAAASGSPLRTRRSRRLDVESAEYRPDQEDDVDDDPNTKAKKKKKAKGKKRARQSEAPEDDAPRMKKLKG</sequence>
<feature type="compositionally biased region" description="Acidic residues" evidence="1">
    <location>
        <begin position="200"/>
        <end position="239"/>
    </location>
</feature>
<feature type="compositionally biased region" description="Basic and acidic residues" evidence="1">
    <location>
        <begin position="951"/>
        <end position="962"/>
    </location>
</feature>
<feature type="region of interest" description="Disordered" evidence="1">
    <location>
        <begin position="1325"/>
        <end position="1476"/>
    </location>
</feature>
<feature type="region of interest" description="Disordered" evidence="1">
    <location>
        <begin position="563"/>
        <end position="610"/>
    </location>
</feature>
<feature type="compositionally biased region" description="Low complexity" evidence="1">
    <location>
        <begin position="1089"/>
        <end position="1104"/>
    </location>
</feature>
<feature type="compositionally biased region" description="Acidic residues" evidence="1">
    <location>
        <begin position="563"/>
        <end position="577"/>
    </location>
</feature>
<dbReference type="Proteomes" id="UP001295794">
    <property type="component" value="Unassembled WGS sequence"/>
</dbReference>
<feature type="compositionally biased region" description="Acidic residues" evidence="1">
    <location>
        <begin position="267"/>
        <end position="292"/>
    </location>
</feature>